<dbReference type="InterPro" id="IPR036047">
    <property type="entry name" value="F-box-like_dom_sf"/>
</dbReference>
<accession>A0A550C998</accession>
<proteinExistence type="predicted"/>
<evidence type="ECO:0000313" key="4">
    <source>
        <dbReference type="Proteomes" id="UP000320762"/>
    </source>
</evidence>
<feature type="domain" description="F-box" evidence="2">
    <location>
        <begin position="79"/>
        <end position="128"/>
    </location>
</feature>
<dbReference type="OrthoDB" id="2322499at2759"/>
<evidence type="ECO:0000259" key="2">
    <source>
        <dbReference type="PROSITE" id="PS50181"/>
    </source>
</evidence>
<dbReference type="PROSITE" id="PS00028">
    <property type="entry name" value="ZINC_FINGER_C2H2_1"/>
    <property type="match status" value="1"/>
</dbReference>
<name>A0A550C998_9AGAR</name>
<reference evidence="3 4" key="1">
    <citation type="journal article" date="2019" name="New Phytol.">
        <title>Comparative genomics reveals unique wood-decay strategies and fruiting body development in the Schizophyllaceae.</title>
        <authorList>
            <person name="Almasi E."/>
            <person name="Sahu N."/>
            <person name="Krizsan K."/>
            <person name="Balint B."/>
            <person name="Kovacs G.M."/>
            <person name="Kiss B."/>
            <person name="Cseklye J."/>
            <person name="Drula E."/>
            <person name="Henrissat B."/>
            <person name="Nagy I."/>
            <person name="Chovatia M."/>
            <person name="Adam C."/>
            <person name="LaButti K."/>
            <person name="Lipzen A."/>
            <person name="Riley R."/>
            <person name="Grigoriev I.V."/>
            <person name="Nagy L.G."/>
        </authorList>
    </citation>
    <scope>NUCLEOTIDE SEQUENCE [LARGE SCALE GENOMIC DNA]</scope>
    <source>
        <strain evidence="3 4">NL-1724</strain>
    </source>
</reference>
<dbReference type="SUPFAM" id="SSF81383">
    <property type="entry name" value="F-box domain"/>
    <property type="match status" value="2"/>
</dbReference>
<dbReference type="SMART" id="SM00256">
    <property type="entry name" value="FBOX"/>
    <property type="match status" value="2"/>
</dbReference>
<feature type="region of interest" description="Disordered" evidence="1">
    <location>
        <begin position="1"/>
        <end position="75"/>
    </location>
</feature>
<feature type="domain" description="F-box" evidence="2">
    <location>
        <begin position="684"/>
        <end position="733"/>
    </location>
</feature>
<dbReference type="AlphaFoldDB" id="A0A550C998"/>
<dbReference type="InterPro" id="IPR001810">
    <property type="entry name" value="F-box_dom"/>
</dbReference>
<dbReference type="PROSITE" id="PS50181">
    <property type="entry name" value="FBOX"/>
    <property type="match status" value="2"/>
</dbReference>
<gene>
    <name evidence="3" type="ORF">BD626DRAFT_584706</name>
</gene>
<evidence type="ECO:0000313" key="3">
    <source>
        <dbReference type="EMBL" id="TRM61381.1"/>
    </source>
</evidence>
<keyword evidence="4" id="KW-1185">Reference proteome</keyword>
<feature type="compositionally biased region" description="Basic residues" evidence="1">
    <location>
        <begin position="48"/>
        <end position="58"/>
    </location>
</feature>
<dbReference type="CDD" id="cd09917">
    <property type="entry name" value="F-box_SF"/>
    <property type="match status" value="1"/>
</dbReference>
<dbReference type="Pfam" id="PF00646">
    <property type="entry name" value="F-box"/>
    <property type="match status" value="2"/>
</dbReference>
<sequence>MRRSSRIAASSGKNLKETTGSDDETFGLDAASQRPSDNESDRESGGPARKRRKTKAKSKPAAAALGNTTARPRRARGRLAALQEMPLDILYLIFSHMHPLDLLHTARTTKTLRNILMSRSSAWIWKDSYAAARDVPPAPEDITIPQFVSLLYDRICSSCYAPSVNTVIWAARMRCCKKCISDREIFMSRDTIRYHCQAGWISSYVAYLPCILVPETRWSKQEVHPSKFAQPFIEEYKARRLDHQKLNQWLTTKARDFKKVVAHATLCEKWDRNRQVGRDGELQKVRDDRRAEIIRRLADLGWGDELEKADEQVFAKHKLVRKTQPLSDKVWLQIRDEMLEYMEEMKAARLSKVKAKALRARYKLLVETYRNFSRDKPFRAILPGVGDIFTIHEVGNILENTPYDVELTENDLRAVLDAIPESYFENWRKTCDAALVKLLNSSSRRKKRATKADLKLATTVFGINAREKRYVPDLPYPLVLVASDVTYVPPVHVSGGSPLSVTEPTVVMGQRAWSVDRLIVSTRHIAKRLVVLAGLNPETATSEDMDDMDPWYTCVDQGSPYPETWVMNWRCARRQVGHRLHFELLVPAQTERAREMHMFRMHRDCELACAHCAAAQPMRSSELADHLQQGLLSRGDTTTEVDPNMTAGPEPASESHLHAAPPPRKRRKRDECPTQVKVKSRGKLRRLPDLPVELLYEVFQHVEPSALLQLSRSARSFRNLLMSRSARPIWQSSLASVEDLPPTPDTMNEPQYVDLVWGSGCPVCGTAFGGTFSWLARVRYCRKCVRQRFLPYGKVLHDKAYHLISKFGETHLATIMPYIDVEDKTGRMMRLFPLDIALKYNDEIRNDRHENRIHQWVQEKEKAFMLVRQHARLGEKWDAPRRSDKQNDLERRRDLRQAAIEKRLGELGWADEIDKLPLGALGGQKSVRTVAHLSNRDWVNMRDDLVSFMQQQRVKRLADEKASALKVRRNVLAGVYPTFRRSKPFRAILPGVTDLESAPTVARLIHETPFDEEILAPTVLAALAEIPPSFFAEWRARCERELVARMQERLVESPALRAALDMDTFAPESLRLAILALRAPGLDDLHYPRMFLTPYSQDYHHRPWDARDVYPDVEMIPLARRAVELVERDPRTTTVEDMDRLDPWYHFPQSASDGKRQVFPWRILPRPWTLPRDAQLELLGPEDTTIARDRLRTEYYYMSFFHDDAQCVHCAERFVTSHAMEDHMGTKHGIERTTRQDFHAGMYERTIRPLTLVVKDGVTSAS</sequence>
<dbReference type="InterPro" id="IPR013087">
    <property type="entry name" value="Znf_C2H2_type"/>
</dbReference>
<dbReference type="EMBL" id="VDMD01000017">
    <property type="protein sequence ID" value="TRM61381.1"/>
    <property type="molecule type" value="Genomic_DNA"/>
</dbReference>
<protein>
    <recommendedName>
        <fullName evidence="2">F-box domain-containing protein</fullName>
    </recommendedName>
</protein>
<comment type="caution">
    <text evidence="3">The sequence shown here is derived from an EMBL/GenBank/DDBJ whole genome shotgun (WGS) entry which is preliminary data.</text>
</comment>
<feature type="region of interest" description="Disordered" evidence="1">
    <location>
        <begin position="635"/>
        <end position="679"/>
    </location>
</feature>
<evidence type="ECO:0000256" key="1">
    <source>
        <dbReference type="SAM" id="MobiDB-lite"/>
    </source>
</evidence>
<dbReference type="Proteomes" id="UP000320762">
    <property type="component" value="Unassembled WGS sequence"/>
</dbReference>
<dbReference type="STRING" id="97359.A0A550C998"/>
<organism evidence="3 4">
    <name type="scientific">Schizophyllum amplum</name>
    <dbReference type="NCBI Taxonomy" id="97359"/>
    <lineage>
        <taxon>Eukaryota</taxon>
        <taxon>Fungi</taxon>
        <taxon>Dikarya</taxon>
        <taxon>Basidiomycota</taxon>
        <taxon>Agaricomycotina</taxon>
        <taxon>Agaricomycetes</taxon>
        <taxon>Agaricomycetidae</taxon>
        <taxon>Agaricales</taxon>
        <taxon>Schizophyllaceae</taxon>
        <taxon>Schizophyllum</taxon>
    </lineage>
</organism>